<accession>A0A2P2Q3A0</accession>
<sequence>MAAFWLVYQIQPQIPSILGGSFSIL</sequence>
<evidence type="ECO:0000313" key="1">
    <source>
        <dbReference type="EMBL" id="MBX61414.1"/>
    </source>
</evidence>
<dbReference type="AlphaFoldDB" id="A0A2P2Q3A0"/>
<organism evidence="1">
    <name type="scientific">Rhizophora mucronata</name>
    <name type="common">Asiatic mangrove</name>
    <dbReference type="NCBI Taxonomy" id="61149"/>
    <lineage>
        <taxon>Eukaryota</taxon>
        <taxon>Viridiplantae</taxon>
        <taxon>Streptophyta</taxon>
        <taxon>Embryophyta</taxon>
        <taxon>Tracheophyta</taxon>
        <taxon>Spermatophyta</taxon>
        <taxon>Magnoliopsida</taxon>
        <taxon>eudicotyledons</taxon>
        <taxon>Gunneridae</taxon>
        <taxon>Pentapetalae</taxon>
        <taxon>rosids</taxon>
        <taxon>fabids</taxon>
        <taxon>Malpighiales</taxon>
        <taxon>Rhizophoraceae</taxon>
        <taxon>Rhizophora</taxon>
    </lineage>
</organism>
<reference evidence="1" key="1">
    <citation type="submission" date="2018-02" db="EMBL/GenBank/DDBJ databases">
        <title>Rhizophora mucronata_Transcriptome.</title>
        <authorList>
            <person name="Meera S.P."/>
            <person name="Sreeshan A."/>
            <person name="Augustine A."/>
        </authorList>
    </citation>
    <scope>NUCLEOTIDE SEQUENCE</scope>
    <source>
        <tissue evidence="1">Leaf</tissue>
    </source>
</reference>
<proteinExistence type="predicted"/>
<dbReference type="EMBL" id="GGEC01080930">
    <property type="protein sequence ID" value="MBX61414.1"/>
    <property type="molecule type" value="Transcribed_RNA"/>
</dbReference>
<protein>
    <submittedName>
        <fullName evidence="1">Uncharacterized protein</fullName>
    </submittedName>
</protein>
<name>A0A2P2Q3A0_RHIMU</name>